<dbReference type="AlphaFoldDB" id="A0AAV1D575"/>
<keyword evidence="3" id="KW-0636">Prenylation</keyword>
<dbReference type="EMBL" id="OX459121">
    <property type="protein sequence ID" value="CAI9102255.1"/>
    <property type="molecule type" value="Genomic_DNA"/>
</dbReference>
<evidence type="ECO:0000313" key="7">
    <source>
        <dbReference type="EMBL" id="CAI9102255.1"/>
    </source>
</evidence>
<keyword evidence="6" id="KW-0472">Membrane</keyword>
<feature type="compositionally biased region" description="Basic and acidic residues" evidence="5">
    <location>
        <begin position="259"/>
        <end position="312"/>
    </location>
</feature>
<keyword evidence="6" id="KW-1133">Transmembrane helix</keyword>
<feature type="transmembrane region" description="Helical" evidence="6">
    <location>
        <begin position="175"/>
        <end position="191"/>
    </location>
</feature>
<dbReference type="Proteomes" id="UP001161247">
    <property type="component" value="Chromosome 4"/>
</dbReference>
<evidence type="ECO:0000256" key="2">
    <source>
        <dbReference type="ARBA" id="ARBA00022723"/>
    </source>
</evidence>
<feature type="compositionally biased region" description="Basic and acidic residues" evidence="5">
    <location>
        <begin position="321"/>
        <end position="347"/>
    </location>
</feature>
<feature type="region of interest" description="Disordered" evidence="5">
    <location>
        <begin position="259"/>
        <end position="393"/>
    </location>
</feature>
<sequence>MPISILNPGGDTLLSRHELVSLPYCHFRSFYQQTQIRKKFMVCAKNKRRQHGSATRSRKLVESAFYIASKLQILPAPVDFFIQEFGIGGGGGGGNRGGFSGFRKGFGWGGFDGWWRSRRSKRKLNFLAVLLVSGIGLWFVLGKRLNAGDAFLGGFGGLVLLGLSIHGWRRGVKDWIVGFCCCAFLYTVVQVDTSCCKECPRALHDALLKLGVEEVEFSQGNEEVCISGTVDPFIIVKEIAKMNKPAELVFYAKYPMPEDRTRNAKGPEEKSHPRDEHKQNTRDKCKEKCHCSPQDRDTRDTEDGRFKGDNGYRRRGNCKNCPDHHDSDDETSDHYRTRNVREKDQRRFSRCHNYARGSNNGPKKHSQSRNYDRRDESSEDEKTPKPFFDPDADMFKGFRDRQRSGSCDQNDMPSMDGNHFRSRSGMYEHFPNFGMTPPYPFDPTIGPEPFVPRMPPHQQYGPTMPHSYEQEYDPSMRPPWPPRASPYYSDFYPGNSNSCSIM</sequence>
<reference evidence="7" key="1">
    <citation type="submission" date="2023-03" db="EMBL/GenBank/DDBJ databases">
        <authorList>
            <person name="Julca I."/>
        </authorList>
    </citation>
    <scope>NUCLEOTIDE SEQUENCE</scope>
</reference>
<evidence type="ECO:0000256" key="4">
    <source>
        <dbReference type="ARBA" id="ARBA00024045"/>
    </source>
</evidence>
<evidence type="ECO:0000256" key="6">
    <source>
        <dbReference type="SAM" id="Phobius"/>
    </source>
</evidence>
<feature type="compositionally biased region" description="Basic and acidic residues" evidence="5">
    <location>
        <begin position="370"/>
        <end position="384"/>
    </location>
</feature>
<gene>
    <name evidence="7" type="ORF">OLC1_LOCUS11638</name>
</gene>
<dbReference type="PANTHER" id="PTHR45868:SF93">
    <property type="entry name" value="OS12G0144600 PROTEIN"/>
    <property type="match status" value="1"/>
</dbReference>
<proteinExistence type="inferred from homology"/>
<evidence type="ECO:0000313" key="8">
    <source>
        <dbReference type="Proteomes" id="UP001161247"/>
    </source>
</evidence>
<keyword evidence="3" id="KW-0449">Lipoprotein</keyword>
<protein>
    <submittedName>
        <fullName evidence="7">OLC1v1000496C1</fullName>
    </submittedName>
</protein>
<keyword evidence="6" id="KW-0812">Transmembrane</keyword>
<dbReference type="PANTHER" id="PTHR45868">
    <property type="entry name" value="HEAVY METAL-ASSOCIATED ISOPRENYLATED PLANT PROTEIN 33-RELATED"/>
    <property type="match status" value="1"/>
</dbReference>
<name>A0AAV1D575_OLDCO</name>
<dbReference type="GO" id="GO:0046872">
    <property type="term" value="F:metal ion binding"/>
    <property type="evidence" value="ECO:0007669"/>
    <property type="project" value="UniProtKB-KW"/>
</dbReference>
<feature type="transmembrane region" description="Helical" evidence="6">
    <location>
        <begin position="147"/>
        <end position="168"/>
    </location>
</feature>
<feature type="transmembrane region" description="Helical" evidence="6">
    <location>
        <begin position="124"/>
        <end position="141"/>
    </location>
</feature>
<accession>A0AAV1D575</accession>
<organism evidence="7 8">
    <name type="scientific">Oldenlandia corymbosa var. corymbosa</name>
    <dbReference type="NCBI Taxonomy" id="529605"/>
    <lineage>
        <taxon>Eukaryota</taxon>
        <taxon>Viridiplantae</taxon>
        <taxon>Streptophyta</taxon>
        <taxon>Embryophyta</taxon>
        <taxon>Tracheophyta</taxon>
        <taxon>Spermatophyta</taxon>
        <taxon>Magnoliopsida</taxon>
        <taxon>eudicotyledons</taxon>
        <taxon>Gunneridae</taxon>
        <taxon>Pentapetalae</taxon>
        <taxon>asterids</taxon>
        <taxon>lamiids</taxon>
        <taxon>Gentianales</taxon>
        <taxon>Rubiaceae</taxon>
        <taxon>Rubioideae</taxon>
        <taxon>Spermacoceae</taxon>
        <taxon>Hedyotis-Oldenlandia complex</taxon>
        <taxon>Oldenlandia</taxon>
    </lineage>
</organism>
<keyword evidence="8" id="KW-1185">Reference proteome</keyword>
<dbReference type="SUPFAM" id="SSF55008">
    <property type="entry name" value="HMA, heavy metal-associated domain"/>
    <property type="match status" value="1"/>
</dbReference>
<keyword evidence="1" id="KW-0488">Methylation</keyword>
<evidence type="ECO:0000256" key="1">
    <source>
        <dbReference type="ARBA" id="ARBA00022481"/>
    </source>
</evidence>
<evidence type="ECO:0000256" key="3">
    <source>
        <dbReference type="ARBA" id="ARBA00023289"/>
    </source>
</evidence>
<evidence type="ECO:0000256" key="5">
    <source>
        <dbReference type="SAM" id="MobiDB-lite"/>
    </source>
</evidence>
<dbReference type="InterPro" id="IPR036163">
    <property type="entry name" value="HMA_dom_sf"/>
</dbReference>
<keyword evidence="2" id="KW-0479">Metal-binding</keyword>
<comment type="similarity">
    <text evidence="4">Belongs to the HIPP family.</text>
</comment>